<sequence length="123" mass="12982">MSNFHAGHAAPIAQTPAPNGVPSALAQAILDNTVASGHANVIPIHAKHIESGTVRVFPSLRGCADSLNINAGTISRALHFKAGQDKASNIVGGWQFRKLADVCEEDIPEGCRMDSEETLMIIN</sequence>
<evidence type="ECO:0008006" key="2">
    <source>
        <dbReference type="Google" id="ProtNLM"/>
    </source>
</evidence>
<name>A0A0G4HIH5_9ALVE</name>
<dbReference type="VEuPathDB" id="CryptoDB:Cvel_27838"/>
<evidence type="ECO:0000313" key="1">
    <source>
        <dbReference type="EMBL" id="CEM43861.1"/>
    </source>
</evidence>
<dbReference type="EMBL" id="CDMZ01002778">
    <property type="protein sequence ID" value="CEM43861.1"/>
    <property type="molecule type" value="Genomic_DNA"/>
</dbReference>
<gene>
    <name evidence="1" type="ORF">Cvel_27838</name>
</gene>
<dbReference type="AlphaFoldDB" id="A0A0G4HIH5"/>
<protein>
    <recommendedName>
        <fullName evidence="2">Nuclease-associated modular DNA-binding 1 domain-containing protein</fullName>
    </recommendedName>
</protein>
<proteinExistence type="predicted"/>
<reference evidence="1" key="1">
    <citation type="submission" date="2014-11" db="EMBL/GenBank/DDBJ databases">
        <authorList>
            <person name="Otto D Thomas"/>
            <person name="Naeem Raeece"/>
        </authorList>
    </citation>
    <scope>NUCLEOTIDE SEQUENCE</scope>
</reference>
<organism evidence="1">
    <name type="scientific">Chromera velia CCMP2878</name>
    <dbReference type="NCBI Taxonomy" id="1169474"/>
    <lineage>
        <taxon>Eukaryota</taxon>
        <taxon>Sar</taxon>
        <taxon>Alveolata</taxon>
        <taxon>Colpodellida</taxon>
        <taxon>Chromeraceae</taxon>
        <taxon>Chromera</taxon>
    </lineage>
</organism>
<accession>A0A0G4HIH5</accession>
<dbReference type="PhylomeDB" id="A0A0G4HIH5"/>